<organism evidence="2 3">
    <name type="scientific">Bimuria novae-zelandiae CBS 107.79</name>
    <dbReference type="NCBI Taxonomy" id="1447943"/>
    <lineage>
        <taxon>Eukaryota</taxon>
        <taxon>Fungi</taxon>
        <taxon>Dikarya</taxon>
        <taxon>Ascomycota</taxon>
        <taxon>Pezizomycotina</taxon>
        <taxon>Dothideomycetes</taxon>
        <taxon>Pleosporomycetidae</taxon>
        <taxon>Pleosporales</taxon>
        <taxon>Massarineae</taxon>
        <taxon>Didymosphaeriaceae</taxon>
        <taxon>Bimuria</taxon>
    </lineage>
</organism>
<feature type="compositionally biased region" description="Basic and acidic residues" evidence="1">
    <location>
        <begin position="47"/>
        <end position="64"/>
    </location>
</feature>
<feature type="region of interest" description="Disordered" evidence="1">
    <location>
        <begin position="1"/>
        <end position="99"/>
    </location>
</feature>
<proteinExistence type="predicted"/>
<keyword evidence="3" id="KW-1185">Reference proteome</keyword>
<feature type="compositionally biased region" description="Basic and acidic residues" evidence="1">
    <location>
        <begin position="72"/>
        <end position="99"/>
    </location>
</feature>
<dbReference type="EMBL" id="ML976661">
    <property type="protein sequence ID" value="KAF1978028.1"/>
    <property type="molecule type" value="Genomic_DNA"/>
</dbReference>
<dbReference type="AlphaFoldDB" id="A0A6A5VMV3"/>
<reference evidence="2" key="1">
    <citation type="journal article" date="2020" name="Stud. Mycol.">
        <title>101 Dothideomycetes genomes: a test case for predicting lifestyles and emergence of pathogens.</title>
        <authorList>
            <person name="Haridas S."/>
            <person name="Albert R."/>
            <person name="Binder M."/>
            <person name="Bloem J."/>
            <person name="Labutti K."/>
            <person name="Salamov A."/>
            <person name="Andreopoulos B."/>
            <person name="Baker S."/>
            <person name="Barry K."/>
            <person name="Bills G."/>
            <person name="Bluhm B."/>
            <person name="Cannon C."/>
            <person name="Castanera R."/>
            <person name="Culley D."/>
            <person name="Daum C."/>
            <person name="Ezra D."/>
            <person name="Gonzalez J."/>
            <person name="Henrissat B."/>
            <person name="Kuo A."/>
            <person name="Liang C."/>
            <person name="Lipzen A."/>
            <person name="Lutzoni F."/>
            <person name="Magnuson J."/>
            <person name="Mondo S."/>
            <person name="Nolan M."/>
            <person name="Ohm R."/>
            <person name="Pangilinan J."/>
            <person name="Park H.-J."/>
            <person name="Ramirez L."/>
            <person name="Alfaro M."/>
            <person name="Sun H."/>
            <person name="Tritt A."/>
            <person name="Yoshinaga Y."/>
            <person name="Zwiers L.-H."/>
            <person name="Turgeon B."/>
            <person name="Goodwin S."/>
            <person name="Spatafora J."/>
            <person name="Crous P."/>
            <person name="Grigoriev I."/>
        </authorList>
    </citation>
    <scope>NUCLEOTIDE SEQUENCE</scope>
    <source>
        <strain evidence="2">CBS 107.79</strain>
    </source>
</reference>
<feature type="compositionally biased region" description="Low complexity" evidence="1">
    <location>
        <begin position="25"/>
        <end position="46"/>
    </location>
</feature>
<evidence type="ECO:0000313" key="3">
    <source>
        <dbReference type="Proteomes" id="UP000800036"/>
    </source>
</evidence>
<gene>
    <name evidence="2" type="ORF">BU23DRAFT_525671</name>
</gene>
<protein>
    <submittedName>
        <fullName evidence="2">Uncharacterized protein</fullName>
    </submittedName>
</protein>
<evidence type="ECO:0000313" key="2">
    <source>
        <dbReference type="EMBL" id="KAF1978028.1"/>
    </source>
</evidence>
<dbReference type="OrthoDB" id="5328813at2759"/>
<feature type="compositionally biased region" description="Polar residues" evidence="1">
    <location>
        <begin position="164"/>
        <end position="181"/>
    </location>
</feature>
<evidence type="ECO:0000256" key="1">
    <source>
        <dbReference type="SAM" id="MobiDB-lite"/>
    </source>
</evidence>
<dbReference type="Proteomes" id="UP000800036">
    <property type="component" value="Unassembled WGS sequence"/>
</dbReference>
<name>A0A6A5VMV3_9PLEO</name>
<sequence>MTGEKKGSDLSSRLGVRRSKTTAGKTSKSAAPAISAPPRAALATAKRFNDMLHPRASKERERARRVSNSATVRDERVAASLDEERPSEDGASDREAAHRVAELEQALAAALEEQKTMKEELAKLREHGTVYRETIEAYRRQLAGSYQLQSPPGAFHSDSRPASARSNSYESDTVPRPSSSRSRADLEGQNEDLRARVIQLQDQLMTQEVTHQSMLEQRRAEGQNEWDELRARLHATEKESQERLQQLLSLKSAFSSLTRVEPQVTDSELSETFSQLSNRVREWVISNFRSKMMRIFHEPIQVGLPETGPLASLRDIAATIRTTGDEYQNWRHTTIRSLSKSEARFKIVEGRKLQVHQLATDVLHHLITITFANLPVEAHSALETILDAAADFHTTLQLQKAQYSVQFPRNQLDVELSFDGNRMEPINELDDYADEEGDMIVDRTFSFCVFPGLEKWGDEFGDHTEVSNVLVKARVCCSIG</sequence>
<feature type="region of interest" description="Disordered" evidence="1">
    <location>
        <begin position="148"/>
        <end position="189"/>
    </location>
</feature>
<accession>A0A6A5VMV3</accession>